<comment type="caution">
    <text evidence="4">The sequence shown here is derived from an EMBL/GenBank/DDBJ whole genome shotgun (WGS) entry which is preliminary data.</text>
</comment>
<dbReference type="OrthoDB" id="7042322at2759"/>
<feature type="domain" description="Aminotransferase class I/classII large" evidence="3">
    <location>
        <begin position="38"/>
        <end position="416"/>
    </location>
</feature>
<evidence type="ECO:0000259" key="3">
    <source>
        <dbReference type="Pfam" id="PF00155"/>
    </source>
</evidence>
<dbReference type="PRINTS" id="PR00753">
    <property type="entry name" value="ACCSYNTHASE"/>
</dbReference>
<dbReference type="Pfam" id="PF00155">
    <property type="entry name" value="Aminotran_1_2"/>
    <property type="match status" value="1"/>
</dbReference>
<name>A0A0B4HIB0_METGA</name>
<evidence type="ECO:0000313" key="5">
    <source>
        <dbReference type="Proteomes" id="UP000031192"/>
    </source>
</evidence>
<dbReference type="Gene3D" id="3.40.640.10">
    <property type="entry name" value="Type I PLP-dependent aspartate aminotransferase-like (Major domain)"/>
    <property type="match status" value="1"/>
</dbReference>
<dbReference type="InterPro" id="IPR004839">
    <property type="entry name" value="Aminotransferase_I/II_large"/>
</dbReference>
<dbReference type="AlphaFoldDB" id="A0A0B4HIB0"/>
<evidence type="ECO:0000313" key="4">
    <source>
        <dbReference type="EMBL" id="KID89606.1"/>
    </source>
</evidence>
<dbReference type="PANTHER" id="PTHR43795">
    <property type="entry name" value="BIFUNCTIONAL ASPARTATE AMINOTRANSFERASE AND GLUTAMATE/ASPARTATE-PREPHENATE AMINOTRANSFERASE-RELATED"/>
    <property type="match status" value="1"/>
</dbReference>
<dbReference type="InterPro" id="IPR015424">
    <property type="entry name" value="PyrdxlP-dep_Trfase"/>
</dbReference>
<gene>
    <name evidence="4" type="ORF">MGU_03653</name>
</gene>
<reference evidence="4 5" key="1">
    <citation type="journal article" date="2014" name="Proc. Natl. Acad. Sci. U.S.A.">
        <title>Trajectory and genomic determinants of fungal-pathogen speciation and host adaptation.</title>
        <authorList>
            <person name="Hu X."/>
            <person name="Xiao G."/>
            <person name="Zheng P."/>
            <person name="Shang Y."/>
            <person name="Su Y."/>
            <person name="Zhang X."/>
            <person name="Liu X."/>
            <person name="Zhan S."/>
            <person name="St Leger R.J."/>
            <person name="Wang C."/>
        </authorList>
    </citation>
    <scope>NUCLEOTIDE SEQUENCE [LARGE SCALE GENOMIC DNA]</scope>
    <source>
        <strain evidence="4 5">ARSEF 977</strain>
    </source>
</reference>
<dbReference type="HOGENOM" id="CLU_017584_1_2_1"/>
<dbReference type="CDD" id="cd00609">
    <property type="entry name" value="AAT_like"/>
    <property type="match status" value="1"/>
</dbReference>
<organism evidence="4 5">
    <name type="scientific">Metarhizium guizhouense (strain ARSEF 977)</name>
    <dbReference type="NCBI Taxonomy" id="1276136"/>
    <lineage>
        <taxon>Eukaryota</taxon>
        <taxon>Fungi</taxon>
        <taxon>Dikarya</taxon>
        <taxon>Ascomycota</taxon>
        <taxon>Pezizomycotina</taxon>
        <taxon>Sordariomycetes</taxon>
        <taxon>Hypocreomycetidae</taxon>
        <taxon>Hypocreales</taxon>
        <taxon>Clavicipitaceae</taxon>
        <taxon>Metarhizium</taxon>
    </lineage>
</organism>
<sequence>MALSTRAVQTYQNASTTDQLIMMLNNLYDAETNPDGYVSLGIAENSLMHHVLIDHMHKNIDIPDLALTYGNGQKRLRKVAARFLSRHFKPVTPIEPSHIHISNGLAPAIQNIAWATANPGDALLLGRPYYVAFKPDVSRRTGVEVLPVAFGDLDPMGVEAVQKYEDEILKAKDRGQRIAGVILAHPHNPLGRCYPRDVLIAFMRLCQKHQIHLISDEIYALSVFENRVDKDAAAVPFESVLSIDPEGIIDPSLIHVLWGMSKDFGANGLRMGITITQHNPNMQAALMSVFEFSWTSSLSDLVTANALDDDEWVESYIKENQTKLSEHQEKVLLWAKQNEIEYSRGSNAGFFVWVNLGAVYSKHHPGEIEHLDKAVIDALLAKKVFLADGIAFGAEQPGWFRIIFSQEAGYLAEGLRRIMAAVKGEQ</sequence>
<dbReference type="GO" id="GO:0030170">
    <property type="term" value="F:pyridoxal phosphate binding"/>
    <property type="evidence" value="ECO:0007669"/>
    <property type="project" value="InterPro"/>
</dbReference>
<evidence type="ECO:0000256" key="1">
    <source>
        <dbReference type="ARBA" id="ARBA00007441"/>
    </source>
</evidence>
<comment type="similarity">
    <text evidence="1">Belongs to the class-I pyridoxal-phosphate-dependent aminotransferase family.</text>
</comment>
<protein>
    <submittedName>
        <fullName evidence="4">Pyridoxal phosphate-dependent transferase, major domain protein</fullName>
    </submittedName>
</protein>
<dbReference type="EMBL" id="AZNH01000008">
    <property type="protein sequence ID" value="KID89606.1"/>
    <property type="molecule type" value="Genomic_DNA"/>
</dbReference>
<dbReference type="InterPro" id="IPR015421">
    <property type="entry name" value="PyrdxlP-dep_Trfase_major"/>
</dbReference>
<dbReference type="InterPro" id="IPR050478">
    <property type="entry name" value="Ethylene_sulfur-biosynth"/>
</dbReference>
<dbReference type="InterPro" id="IPR004838">
    <property type="entry name" value="NHTrfase_class1_PyrdxlP-BS"/>
</dbReference>
<accession>A0A0B4HIB0</accession>
<dbReference type="PANTHER" id="PTHR43795:SF63">
    <property type="entry name" value="PUTATIVE (AFU_ORTHOLOGUE AFUA_4G00630)-RELATED"/>
    <property type="match status" value="1"/>
</dbReference>
<dbReference type="InterPro" id="IPR015422">
    <property type="entry name" value="PyrdxlP-dep_Trfase_small"/>
</dbReference>
<evidence type="ECO:0000256" key="2">
    <source>
        <dbReference type="ARBA" id="ARBA00022898"/>
    </source>
</evidence>
<keyword evidence="2" id="KW-0663">Pyridoxal phosphate</keyword>
<dbReference type="Gene3D" id="3.90.1150.10">
    <property type="entry name" value="Aspartate Aminotransferase, domain 1"/>
    <property type="match status" value="1"/>
</dbReference>
<dbReference type="Proteomes" id="UP000031192">
    <property type="component" value="Unassembled WGS sequence"/>
</dbReference>
<proteinExistence type="inferred from homology"/>
<dbReference type="SUPFAM" id="SSF53383">
    <property type="entry name" value="PLP-dependent transferases"/>
    <property type="match status" value="1"/>
</dbReference>
<keyword evidence="4" id="KW-0808">Transferase</keyword>
<keyword evidence="5" id="KW-1185">Reference proteome</keyword>
<dbReference type="PROSITE" id="PS00105">
    <property type="entry name" value="AA_TRANSFER_CLASS_1"/>
    <property type="match status" value="1"/>
</dbReference>
<dbReference type="GO" id="GO:0006520">
    <property type="term" value="P:amino acid metabolic process"/>
    <property type="evidence" value="ECO:0007669"/>
    <property type="project" value="TreeGrafter"/>
</dbReference>
<dbReference type="GO" id="GO:0008483">
    <property type="term" value="F:transaminase activity"/>
    <property type="evidence" value="ECO:0007669"/>
    <property type="project" value="TreeGrafter"/>
</dbReference>